<keyword evidence="10" id="KW-0574">Periplasm</keyword>
<evidence type="ECO:0000256" key="9">
    <source>
        <dbReference type="ARBA" id="ARBA00022729"/>
    </source>
</evidence>
<evidence type="ECO:0000256" key="13">
    <source>
        <dbReference type="SAM" id="SignalP"/>
    </source>
</evidence>
<evidence type="ECO:0000313" key="14">
    <source>
        <dbReference type="EMBL" id="MBB5044988.1"/>
    </source>
</evidence>
<dbReference type="GO" id="GO:0003993">
    <property type="term" value="F:acid phosphatase activity"/>
    <property type="evidence" value="ECO:0007669"/>
    <property type="project" value="UniProtKB-EC"/>
</dbReference>
<comment type="cofactor">
    <cofactor evidence="2">
        <name>Mg(2+)</name>
        <dbReference type="ChEBI" id="CHEBI:18420"/>
    </cofactor>
</comment>
<feature type="chain" id="PRO_5031562507" description="Class B acid phosphatase" evidence="13">
    <location>
        <begin position="21"/>
        <end position="229"/>
    </location>
</feature>
<evidence type="ECO:0000256" key="3">
    <source>
        <dbReference type="ARBA" id="ARBA00004418"/>
    </source>
</evidence>
<dbReference type="Gene3D" id="3.40.50.1000">
    <property type="entry name" value="HAD superfamily/HAD-like"/>
    <property type="match status" value="1"/>
</dbReference>
<evidence type="ECO:0000256" key="8">
    <source>
        <dbReference type="ARBA" id="ARBA00022723"/>
    </source>
</evidence>
<dbReference type="EC" id="3.1.3.2" evidence="6"/>
<keyword evidence="8" id="KW-0479">Metal-binding</keyword>
<keyword evidence="15" id="KW-1185">Reference proteome</keyword>
<dbReference type="SFLD" id="SFLDG01127">
    <property type="entry name" value="C1.3:_Acid_Phosphatase_Like"/>
    <property type="match status" value="1"/>
</dbReference>
<keyword evidence="12" id="KW-0460">Magnesium</keyword>
<comment type="caution">
    <text evidence="14">The sequence shown here is derived from an EMBL/GenBank/DDBJ whole genome shotgun (WGS) entry which is preliminary data.</text>
</comment>
<dbReference type="EMBL" id="JACHIK010000024">
    <property type="protein sequence ID" value="MBB5044988.1"/>
    <property type="molecule type" value="Genomic_DNA"/>
</dbReference>
<dbReference type="InterPro" id="IPR010025">
    <property type="entry name" value="HAD-SF_ppase_IIIB_AphA"/>
</dbReference>
<evidence type="ECO:0000256" key="12">
    <source>
        <dbReference type="ARBA" id="ARBA00022842"/>
    </source>
</evidence>
<dbReference type="SFLD" id="SFLDS00003">
    <property type="entry name" value="Haloacid_Dehalogenase"/>
    <property type="match status" value="1"/>
</dbReference>
<dbReference type="InterPro" id="IPR036412">
    <property type="entry name" value="HAD-like_sf"/>
</dbReference>
<evidence type="ECO:0000256" key="10">
    <source>
        <dbReference type="ARBA" id="ARBA00022764"/>
    </source>
</evidence>
<dbReference type="InterPro" id="IPR023214">
    <property type="entry name" value="HAD_sf"/>
</dbReference>
<evidence type="ECO:0000256" key="5">
    <source>
        <dbReference type="ARBA" id="ARBA00011881"/>
    </source>
</evidence>
<gene>
    <name evidence="14" type="ORF">HNQ66_004415</name>
</gene>
<dbReference type="GO" id="GO:0046872">
    <property type="term" value="F:metal ion binding"/>
    <property type="evidence" value="ECO:0007669"/>
    <property type="project" value="UniProtKB-KW"/>
</dbReference>
<organism evidence="14 15">
    <name type="scientific">Shinella fusca</name>
    <dbReference type="NCBI Taxonomy" id="544480"/>
    <lineage>
        <taxon>Bacteria</taxon>
        <taxon>Pseudomonadati</taxon>
        <taxon>Pseudomonadota</taxon>
        <taxon>Alphaproteobacteria</taxon>
        <taxon>Hyphomicrobiales</taxon>
        <taxon>Rhizobiaceae</taxon>
        <taxon>Shinella</taxon>
    </lineage>
</organism>
<name>A0A7W8DWL5_9HYPH</name>
<evidence type="ECO:0000256" key="11">
    <source>
        <dbReference type="ARBA" id="ARBA00022801"/>
    </source>
</evidence>
<dbReference type="GO" id="GO:0030288">
    <property type="term" value="C:outer membrane-bounded periplasmic space"/>
    <property type="evidence" value="ECO:0007669"/>
    <property type="project" value="InterPro"/>
</dbReference>
<comment type="similarity">
    <text evidence="4">Belongs to the class B bacterial acid phosphatase family.</text>
</comment>
<sequence>MRRSLTALSALLLLAAPAFAEDVSNLNPGITTSEILATAPVHWVSVDQIAASLEGQAPMAVGFDVDDTVLFSSPCFYYGKMKYSPTSEDYLKMDAFWTDIHTNNCDQYSIPKDVARKLIDLHTARGDDIYFITGRTRGSGGETLTAAIKKAFNIEKMNDVVFTASSENKVEFLKDHKLKIYYGDADSDMKAAIAADIRPIRVMRAQNSTYKPEPKNGKFGEEVIVDSTN</sequence>
<dbReference type="InterPro" id="IPR005519">
    <property type="entry name" value="Acid_phosphat_B-like"/>
</dbReference>
<reference evidence="14 15" key="1">
    <citation type="submission" date="2020-08" db="EMBL/GenBank/DDBJ databases">
        <title>Genomic Encyclopedia of Type Strains, Phase IV (KMG-IV): sequencing the most valuable type-strain genomes for metagenomic binning, comparative biology and taxonomic classification.</title>
        <authorList>
            <person name="Goeker M."/>
        </authorList>
    </citation>
    <scope>NUCLEOTIDE SEQUENCE [LARGE SCALE GENOMIC DNA]</scope>
    <source>
        <strain evidence="14 15">DSM 21319</strain>
    </source>
</reference>
<dbReference type="AlphaFoldDB" id="A0A7W8DWL5"/>
<evidence type="ECO:0000256" key="4">
    <source>
        <dbReference type="ARBA" id="ARBA00007752"/>
    </source>
</evidence>
<evidence type="ECO:0000256" key="6">
    <source>
        <dbReference type="ARBA" id="ARBA00012646"/>
    </source>
</evidence>
<keyword evidence="9 13" id="KW-0732">Signal</keyword>
<keyword evidence="11 14" id="KW-0378">Hydrolase</keyword>
<comment type="subunit">
    <text evidence="5">Homotetramer.</text>
</comment>
<evidence type="ECO:0000256" key="7">
    <source>
        <dbReference type="ARBA" id="ARBA00022113"/>
    </source>
</evidence>
<comment type="catalytic activity">
    <reaction evidence="1">
        <text>a phosphate monoester + H2O = an alcohol + phosphate</text>
        <dbReference type="Rhea" id="RHEA:15017"/>
        <dbReference type="ChEBI" id="CHEBI:15377"/>
        <dbReference type="ChEBI" id="CHEBI:30879"/>
        <dbReference type="ChEBI" id="CHEBI:43474"/>
        <dbReference type="ChEBI" id="CHEBI:67140"/>
        <dbReference type="EC" id="3.1.3.2"/>
    </reaction>
</comment>
<proteinExistence type="inferred from homology"/>
<accession>A0A7W8DWL5</accession>
<dbReference type="SUPFAM" id="SSF56784">
    <property type="entry name" value="HAD-like"/>
    <property type="match status" value="1"/>
</dbReference>
<feature type="signal peptide" evidence="13">
    <location>
        <begin position="1"/>
        <end position="20"/>
    </location>
</feature>
<dbReference type="RefSeq" id="WP_184146790.1">
    <property type="nucleotide sequence ID" value="NZ_JACHIK010000024.1"/>
</dbReference>
<evidence type="ECO:0000256" key="1">
    <source>
        <dbReference type="ARBA" id="ARBA00000032"/>
    </source>
</evidence>
<protein>
    <recommendedName>
        <fullName evidence="7">Class B acid phosphatase</fullName>
        <ecNumber evidence="6">3.1.3.2</ecNumber>
    </recommendedName>
</protein>
<dbReference type="NCBIfam" id="TIGR01672">
    <property type="entry name" value="AphA"/>
    <property type="match status" value="1"/>
</dbReference>
<evidence type="ECO:0000256" key="2">
    <source>
        <dbReference type="ARBA" id="ARBA00001946"/>
    </source>
</evidence>
<dbReference type="Proteomes" id="UP000535406">
    <property type="component" value="Unassembled WGS sequence"/>
</dbReference>
<comment type="subcellular location">
    <subcellularLocation>
        <location evidence="3">Periplasm</location>
    </subcellularLocation>
</comment>
<dbReference type="Pfam" id="PF03767">
    <property type="entry name" value="Acid_phosphat_B"/>
    <property type="match status" value="1"/>
</dbReference>
<evidence type="ECO:0000313" key="15">
    <source>
        <dbReference type="Proteomes" id="UP000535406"/>
    </source>
</evidence>